<dbReference type="OrthoDB" id="6016419at2"/>
<feature type="transmembrane region" description="Helical" evidence="1">
    <location>
        <begin position="234"/>
        <end position="255"/>
    </location>
</feature>
<dbReference type="PANTHER" id="PTHR43471:SF1">
    <property type="entry name" value="ABC TRANSPORTER PERMEASE PROTEIN NOSY-RELATED"/>
    <property type="match status" value="1"/>
</dbReference>
<evidence type="ECO:0000256" key="1">
    <source>
        <dbReference type="SAM" id="Phobius"/>
    </source>
</evidence>
<protein>
    <submittedName>
        <fullName evidence="2">ABC-2 type transport system permease protein</fullName>
    </submittedName>
</protein>
<sequence>MIRLAFYNFIRSNNVRIGLLFLLLTGVISLFIGKQFVEKQKQDIIDTSIYQKEFIEHYVEFKKDDLGLLLYYLKFALVNETLPISGLSIGQRDVNPQIKSVTIRGLEGQKHDTDLNNPNNLLLGNLDFSFVLIFLFPLLIIAFTFNIISEEKESGTWRIVSVQSKSLSKLILQLFSIRLVLILTVLLLILFLAIPILDIPLNVKFGAFSAISIGYILVWFGICFWVVSLQKNSSFNAVVLLSVWILLIIVLPAAVNNYLTNKYPVPEALEMTLEQRKGYHEKWDKPKEATMDKFFAHYPQYEKYPVPEDSFSWLWYYAMQQMGDDESLDSNREMKEKIALRQKESAAISLVIPTMHAQLTLNQVAHTDLGNNMQFLNNLDAFHENLRLYFYPKIFEGHPVENEDWSKFTPEYASMSQPVNWKKSLLPLLFATLLLSVMGLLNIRKIRRL</sequence>
<feature type="transmembrane region" description="Helical" evidence="1">
    <location>
        <begin position="425"/>
        <end position="443"/>
    </location>
</feature>
<reference evidence="3" key="1">
    <citation type="submission" date="2017-09" db="EMBL/GenBank/DDBJ databases">
        <authorList>
            <person name="Varghese N."/>
            <person name="Submissions S."/>
        </authorList>
    </citation>
    <scope>NUCLEOTIDE SEQUENCE [LARGE SCALE GENOMIC DNA]</scope>
    <source>
        <strain evidence="3">DSM 25885</strain>
    </source>
</reference>
<dbReference type="Proteomes" id="UP000219048">
    <property type="component" value="Unassembled WGS sequence"/>
</dbReference>
<organism evidence="2 3">
    <name type="scientific">Flagellimonas pacifica</name>
    <dbReference type="NCBI Taxonomy" id="1247520"/>
    <lineage>
        <taxon>Bacteria</taxon>
        <taxon>Pseudomonadati</taxon>
        <taxon>Bacteroidota</taxon>
        <taxon>Flavobacteriia</taxon>
        <taxon>Flavobacteriales</taxon>
        <taxon>Flavobacteriaceae</taxon>
        <taxon>Flagellimonas</taxon>
    </lineage>
</organism>
<keyword evidence="1" id="KW-0812">Transmembrane</keyword>
<gene>
    <name evidence="2" type="ORF">SAMN06265377_1092</name>
</gene>
<feature type="transmembrane region" description="Helical" evidence="1">
    <location>
        <begin position="128"/>
        <end position="149"/>
    </location>
</feature>
<keyword evidence="3" id="KW-1185">Reference proteome</keyword>
<accession>A0A285MFC1</accession>
<name>A0A285MFC1_9FLAO</name>
<dbReference type="RefSeq" id="WP_097044720.1">
    <property type="nucleotide sequence ID" value="NZ_OBEH01000001.1"/>
</dbReference>
<dbReference type="InterPro" id="IPR021913">
    <property type="entry name" value="DUF3526"/>
</dbReference>
<feature type="transmembrane region" description="Helical" evidence="1">
    <location>
        <begin position="170"/>
        <end position="194"/>
    </location>
</feature>
<proteinExistence type="predicted"/>
<evidence type="ECO:0000313" key="3">
    <source>
        <dbReference type="Proteomes" id="UP000219048"/>
    </source>
</evidence>
<dbReference type="AlphaFoldDB" id="A0A285MFC1"/>
<feature type="transmembrane region" description="Helical" evidence="1">
    <location>
        <begin position="206"/>
        <end position="227"/>
    </location>
</feature>
<dbReference type="EMBL" id="OBEH01000001">
    <property type="protein sequence ID" value="SNY95423.1"/>
    <property type="molecule type" value="Genomic_DNA"/>
</dbReference>
<dbReference type="PANTHER" id="PTHR43471">
    <property type="entry name" value="ABC TRANSPORTER PERMEASE"/>
    <property type="match status" value="1"/>
</dbReference>
<dbReference type="Pfam" id="PF12040">
    <property type="entry name" value="DUF3526"/>
    <property type="match status" value="1"/>
</dbReference>
<evidence type="ECO:0000313" key="2">
    <source>
        <dbReference type="EMBL" id="SNY95423.1"/>
    </source>
</evidence>
<keyword evidence="1" id="KW-1133">Transmembrane helix</keyword>
<keyword evidence="1" id="KW-0472">Membrane</keyword>